<proteinExistence type="predicted"/>
<evidence type="ECO:0000313" key="5">
    <source>
        <dbReference type="Proteomes" id="UP000051063"/>
    </source>
</evidence>
<protein>
    <submittedName>
        <fullName evidence="4">TetR family transcriptional regulator</fullName>
    </submittedName>
</protein>
<dbReference type="InterPro" id="IPR050624">
    <property type="entry name" value="HTH-type_Tx_Regulator"/>
</dbReference>
<dbReference type="RefSeq" id="WP_055746460.1">
    <property type="nucleotide sequence ID" value="NZ_LJJB01000013.1"/>
</dbReference>
<gene>
    <name evidence="4" type="ORF">AN963_20725</name>
</gene>
<keyword evidence="1 2" id="KW-0238">DNA-binding</keyword>
<dbReference type="PANTHER" id="PTHR43479:SF11">
    <property type="entry name" value="ACREF_ENVCD OPERON REPRESSOR-RELATED"/>
    <property type="match status" value="1"/>
</dbReference>
<sequence length="170" mass="19850">MQYMREDWIKACLQTLAETGIDGVRVEALARRMNISKGSFYHHFQDRQDLLDSMIDYWEEHATERIINAHDADSTLEQLLSFVFATEKKVEAAMYSWAKQNPVLSQRIATIEKRRIHYVATLYQKKGAPPAEAEARAHLAYLLYVGWLVRSELDTPYPIQDPMEMLLKWT</sequence>
<evidence type="ECO:0000256" key="1">
    <source>
        <dbReference type="ARBA" id="ARBA00023125"/>
    </source>
</evidence>
<dbReference type="Gene3D" id="1.10.357.10">
    <property type="entry name" value="Tetracycline Repressor, domain 2"/>
    <property type="match status" value="1"/>
</dbReference>
<dbReference type="PANTHER" id="PTHR43479">
    <property type="entry name" value="ACREF/ENVCD OPERON REPRESSOR-RELATED"/>
    <property type="match status" value="1"/>
</dbReference>
<feature type="DNA-binding region" description="H-T-H motif" evidence="2">
    <location>
        <begin position="25"/>
        <end position="44"/>
    </location>
</feature>
<dbReference type="InterPro" id="IPR001647">
    <property type="entry name" value="HTH_TetR"/>
</dbReference>
<dbReference type="PRINTS" id="PR00455">
    <property type="entry name" value="HTHTETR"/>
</dbReference>
<dbReference type="InterPro" id="IPR009057">
    <property type="entry name" value="Homeodomain-like_sf"/>
</dbReference>
<keyword evidence="5" id="KW-1185">Reference proteome</keyword>
<feature type="domain" description="HTH tetR-type" evidence="3">
    <location>
        <begin position="2"/>
        <end position="62"/>
    </location>
</feature>
<evidence type="ECO:0000313" key="4">
    <source>
        <dbReference type="EMBL" id="KQL43890.1"/>
    </source>
</evidence>
<accession>A0ABR5N065</accession>
<dbReference type="Pfam" id="PF00440">
    <property type="entry name" value="TetR_N"/>
    <property type="match status" value="1"/>
</dbReference>
<dbReference type="Proteomes" id="UP000051063">
    <property type="component" value="Unassembled WGS sequence"/>
</dbReference>
<organism evidence="4 5">
    <name type="scientific">Brevibacillus choshinensis</name>
    <dbReference type="NCBI Taxonomy" id="54911"/>
    <lineage>
        <taxon>Bacteria</taxon>
        <taxon>Bacillati</taxon>
        <taxon>Bacillota</taxon>
        <taxon>Bacilli</taxon>
        <taxon>Bacillales</taxon>
        <taxon>Paenibacillaceae</taxon>
        <taxon>Brevibacillus</taxon>
    </lineage>
</organism>
<comment type="caution">
    <text evidence="4">The sequence shown here is derived from an EMBL/GenBank/DDBJ whole genome shotgun (WGS) entry which is preliminary data.</text>
</comment>
<dbReference type="EMBL" id="LJJB01000013">
    <property type="protein sequence ID" value="KQL43890.1"/>
    <property type="molecule type" value="Genomic_DNA"/>
</dbReference>
<dbReference type="SUPFAM" id="SSF46689">
    <property type="entry name" value="Homeodomain-like"/>
    <property type="match status" value="1"/>
</dbReference>
<evidence type="ECO:0000256" key="2">
    <source>
        <dbReference type="PROSITE-ProRule" id="PRU00335"/>
    </source>
</evidence>
<evidence type="ECO:0000259" key="3">
    <source>
        <dbReference type="PROSITE" id="PS50977"/>
    </source>
</evidence>
<reference evidence="4 5" key="1">
    <citation type="submission" date="2015-09" db="EMBL/GenBank/DDBJ databases">
        <title>Genome sequencing project for genomic taxonomy and phylogenomics of Bacillus-like bacteria.</title>
        <authorList>
            <person name="Liu B."/>
            <person name="Wang J."/>
            <person name="Zhu Y."/>
            <person name="Liu G."/>
            <person name="Chen Q."/>
            <person name="Chen Z."/>
            <person name="Lan J."/>
            <person name="Che J."/>
            <person name="Ge C."/>
            <person name="Shi H."/>
            <person name="Pan Z."/>
            <person name="Liu X."/>
        </authorList>
    </citation>
    <scope>NUCLEOTIDE SEQUENCE [LARGE SCALE GENOMIC DNA]</scope>
    <source>
        <strain evidence="4 5">DSM 8552</strain>
    </source>
</reference>
<dbReference type="PROSITE" id="PS50977">
    <property type="entry name" value="HTH_TETR_2"/>
    <property type="match status" value="1"/>
</dbReference>
<name>A0ABR5N065_BRECH</name>